<reference evidence="5 6" key="1">
    <citation type="journal article" date="2019" name="Sci. Rep.">
        <title>Orb-weaving spider Araneus ventricosus genome elucidates the spidroin gene catalogue.</title>
        <authorList>
            <person name="Kono N."/>
            <person name="Nakamura H."/>
            <person name="Ohtoshi R."/>
            <person name="Moran D.A.P."/>
            <person name="Shinohara A."/>
            <person name="Yoshida Y."/>
            <person name="Fujiwara M."/>
            <person name="Mori M."/>
            <person name="Tomita M."/>
            <person name="Arakawa K."/>
        </authorList>
    </citation>
    <scope>NUCLEOTIDE SEQUENCE [LARGE SCALE GENOMIC DNA]</scope>
</reference>
<sequence length="811" mass="92135">MAVVGFDIGNETCFIAVAKSGGIEVIDNEYNLRVTPSYVGFSEKCRDVGVAAKTKLVQNISNTIYGFKTFLGKKYDATLKDISYLPFNVIEFENGEFGVKVKYLREEVSFSVQQIMAMLITKLKNITESKLGAKIRECVISVPVYYTDSQRRAMLDSAEIAGVKVLKLINEPTATALSYGFYRHHLFNEPKTVVFVDLGQSSLTVTACVFTKDKLRILGSVWNTNVGGRDFDLVLVKYFVEEFQARYQLDVLSSKKAVMLLMRECEALKKQMSMNSRELELSIECFMNDVDVRGKMKRELFEKLASQLFLNIEATMEDLLAQTGLTKEAIHEVQIVGGSCRIPALKNIIERVFGQHPLSTLNQDEAVARGCALQCAFLSPTLKTREFTIEDIQPFAIYAVCHRFNIEDRVEALPRFHKVPATKMATYFYKAPFYLEVICSDSVSTCNVIGKYTFGGIPVEANTDNDVRIRIKMSVDVHGVFNVTSAILVINEKGSTNANTKQLVPVDTSRSTESNLECDGKQMPEDLPGEQMETDKESKDTAKYFDLTVEQDVRSLSRDQLNKFMQKELEMINVDFQEKKMADLRNLVEEYVYYARGKLSTDLRDYLSETEWNTFLSILNNTEAWLYDCEDSEETEYSKRLNEMKGSIEPILKWLSDLQEAKSALHEFQKLLESFASVMRSLPQEKHPHMSNDDMKALEDLWKSGNEYFGHWLHKLNEIKKYGDLPITAKGILDEMKGYKEKIQNVINKPDQDEFIACANSSEDQNQAPGESGEDLTTNQEFKEEYKSGSEKDSTGGQSLDEKQFCTMKID</sequence>
<dbReference type="Pfam" id="PF00012">
    <property type="entry name" value="HSP70"/>
    <property type="match status" value="1"/>
</dbReference>
<dbReference type="SUPFAM" id="SSF53067">
    <property type="entry name" value="Actin-like ATPase domain"/>
    <property type="match status" value="2"/>
</dbReference>
<dbReference type="FunFam" id="3.90.640.10:FF:000004">
    <property type="entry name" value="Heat shock 70 kDa protein 4"/>
    <property type="match status" value="1"/>
</dbReference>
<dbReference type="GO" id="GO:0005829">
    <property type="term" value="C:cytosol"/>
    <property type="evidence" value="ECO:0007669"/>
    <property type="project" value="TreeGrafter"/>
</dbReference>
<evidence type="ECO:0000313" key="5">
    <source>
        <dbReference type="EMBL" id="GBM83335.1"/>
    </source>
</evidence>
<keyword evidence="3" id="KW-0067">ATP-binding</keyword>
<dbReference type="EMBL" id="BGPR01003070">
    <property type="protein sequence ID" value="GBM83335.1"/>
    <property type="molecule type" value="Genomic_DNA"/>
</dbReference>
<feature type="compositionally biased region" description="Polar residues" evidence="4">
    <location>
        <begin position="761"/>
        <end position="780"/>
    </location>
</feature>
<feature type="compositionally biased region" description="Basic and acidic residues" evidence="4">
    <location>
        <begin position="781"/>
        <end position="811"/>
    </location>
</feature>
<dbReference type="InterPro" id="IPR029048">
    <property type="entry name" value="HSP70_C_sf"/>
</dbReference>
<dbReference type="OrthoDB" id="434160at2759"/>
<name>A0A4Y2J076_ARAVE</name>
<evidence type="ECO:0000313" key="6">
    <source>
        <dbReference type="Proteomes" id="UP000499080"/>
    </source>
</evidence>
<evidence type="ECO:0000256" key="2">
    <source>
        <dbReference type="ARBA" id="ARBA00022741"/>
    </source>
</evidence>
<dbReference type="InterPro" id="IPR013126">
    <property type="entry name" value="Hsp_70_fam"/>
</dbReference>
<dbReference type="Gene3D" id="3.30.30.30">
    <property type="match status" value="1"/>
</dbReference>
<dbReference type="Proteomes" id="UP000499080">
    <property type="component" value="Unassembled WGS sequence"/>
</dbReference>
<feature type="region of interest" description="Disordered" evidence="4">
    <location>
        <begin position="504"/>
        <end position="532"/>
    </location>
</feature>
<accession>A0A4Y2J076</accession>
<keyword evidence="6" id="KW-1185">Reference proteome</keyword>
<dbReference type="PRINTS" id="PR00301">
    <property type="entry name" value="HEATSHOCK70"/>
</dbReference>
<dbReference type="SUPFAM" id="SSF100934">
    <property type="entry name" value="Heat shock protein 70kD (HSP70), C-terminal subdomain"/>
    <property type="match status" value="1"/>
</dbReference>
<dbReference type="Gene3D" id="1.20.1270.10">
    <property type="match status" value="1"/>
</dbReference>
<evidence type="ECO:0000256" key="1">
    <source>
        <dbReference type="ARBA" id="ARBA00007381"/>
    </source>
</evidence>
<dbReference type="FunFam" id="3.30.420.40:FF:000171">
    <property type="entry name" value="Heat shock 70 kDa protein 4"/>
    <property type="match status" value="2"/>
</dbReference>
<gene>
    <name evidence="5" type="primary">HSP110_1</name>
    <name evidence="5" type="ORF">AVEN_101098_1</name>
</gene>
<proteinExistence type="inferred from homology"/>
<dbReference type="Gene3D" id="2.60.34.10">
    <property type="entry name" value="Substrate Binding Domain Of DNAk, Chain A, domain 1"/>
    <property type="match status" value="1"/>
</dbReference>
<feature type="compositionally biased region" description="Polar residues" evidence="4">
    <location>
        <begin position="504"/>
        <end position="515"/>
    </location>
</feature>
<dbReference type="Gene3D" id="3.90.640.10">
    <property type="entry name" value="Actin, Chain A, domain 4"/>
    <property type="match status" value="1"/>
</dbReference>
<keyword evidence="2" id="KW-0547">Nucleotide-binding</keyword>
<dbReference type="GO" id="GO:0140662">
    <property type="term" value="F:ATP-dependent protein folding chaperone"/>
    <property type="evidence" value="ECO:0007669"/>
    <property type="project" value="InterPro"/>
</dbReference>
<feature type="region of interest" description="Disordered" evidence="4">
    <location>
        <begin position="761"/>
        <end position="811"/>
    </location>
</feature>
<dbReference type="PANTHER" id="PTHR45639:SF4">
    <property type="entry name" value="HSC70CB, ISOFORM G"/>
    <property type="match status" value="1"/>
</dbReference>
<protein>
    <submittedName>
        <fullName evidence="5">Heat shock protein</fullName>
    </submittedName>
</protein>
<comment type="similarity">
    <text evidence="1">Belongs to the heat shock protein 70 family.</text>
</comment>
<dbReference type="AlphaFoldDB" id="A0A4Y2J076"/>
<evidence type="ECO:0000256" key="3">
    <source>
        <dbReference type="ARBA" id="ARBA00022840"/>
    </source>
</evidence>
<dbReference type="Gene3D" id="3.30.420.40">
    <property type="match status" value="2"/>
</dbReference>
<comment type="caution">
    <text evidence="5">The sequence shown here is derived from an EMBL/GenBank/DDBJ whole genome shotgun (WGS) entry which is preliminary data.</text>
</comment>
<dbReference type="SUPFAM" id="SSF100920">
    <property type="entry name" value="Heat shock protein 70kD (HSP70), peptide-binding domain"/>
    <property type="match status" value="1"/>
</dbReference>
<dbReference type="GO" id="GO:0005634">
    <property type="term" value="C:nucleus"/>
    <property type="evidence" value="ECO:0007669"/>
    <property type="project" value="TreeGrafter"/>
</dbReference>
<evidence type="ECO:0000256" key="4">
    <source>
        <dbReference type="SAM" id="MobiDB-lite"/>
    </source>
</evidence>
<dbReference type="PANTHER" id="PTHR45639">
    <property type="entry name" value="HSC70CB, ISOFORM G-RELATED"/>
    <property type="match status" value="1"/>
</dbReference>
<keyword evidence="5" id="KW-0346">Stress response</keyword>
<organism evidence="5 6">
    <name type="scientific">Araneus ventricosus</name>
    <name type="common">Orbweaver spider</name>
    <name type="synonym">Epeira ventricosa</name>
    <dbReference type="NCBI Taxonomy" id="182803"/>
    <lineage>
        <taxon>Eukaryota</taxon>
        <taxon>Metazoa</taxon>
        <taxon>Ecdysozoa</taxon>
        <taxon>Arthropoda</taxon>
        <taxon>Chelicerata</taxon>
        <taxon>Arachnida</taxon>
        <taxon>Araneae</taxon>
        <taxon>Araneomorphae</taxon>
        <taxon>Entelegynae</taxon>
        <taxon>Araneoidea</taxon>
        <taxon>Araneidae</taxon>
        <taxon>Araneus</taxon>
    </lineage>
</organism>
<dbReference type="InterPro" id="IPR029047">
    <property type="entry name" value="HSP70_peptide-bd_sf"/>
</dbReference>
<dbReference type="InterPro" id="IPR043129">
    <property type="entry name" value="ATPase_NBD"/>
</dbReference>
<dbReference type="GO" id="GO:0005524">
    <property type="term" value="F:ATP binding"/>
    <property type="evidence" value="ECO:0007669"/>
    <property type="project" value="UniProtKB-KW"/>
</dbReference>